<gene>
    <name evidence="1" type="ORF">S12H4_36360</name>
</gene>
<dbReference type="SUPFAM" id="SSF48452">
    <property type="entry name" value="TPR-like"/>
    <property type="match status" value="1"/>
</dbReference>
<comment type="caution">
    <text evidence="1">The sequence shown here is derived from an EMBL/GenBank/DDBJ whole genome shotgun (WGS) entry which is preliminary data.</text>
</comment>
<accession>X1SC82</accession>
<evidence type="ECO:0000313" key="1">
    <source>
        <dbReference type="EMBL" id="GAI90637.1"/>
    </source>
</evidence>
<dbReference type="InterPro" id="IPR011990">
    <property type="entry name" value="TPR-like_helical_dom_sf"/>
</dbReference>
<organism evidence="1">
    <name type="scientific">marine sediment metagenome</name>
    <dbReference type="NCBI Taxonomy" id="412755"/>
    <lineage>
        <taxon>unclassified sequences</taxon>
        <taxon>metagenomes</taxon>
        <taxon>ecological metagenomes</taxon>
    </lineage>
</organism>
<protein>
    <submittedName>
        <fullName evidence="1">Uncharacterized protein</fullName>
    </submittedName>
</protein>
<dbReference type="AlphaFoldDB" id="X1SC82"/>
<dbReference type="Gene3D" id="1.25.40.10">
    <property type="entry name" value="Tetratricopeptide repeat domain"/>
    <property type="match status" value="1"/>
</dbReference>
<feature type="non-terminal residue" evidence="1">
    <location>
        <position position="130"/>
    </location>
</feature>
<sequence>MTRRITFPRAALAWGEIALYRGSLAAAEEALRSGIRGTAYYYRWELERGYRLLGTTLEREGGREEASLCRLLADSLHNAPDAYQAFIELAEAKIEQHEITTAARVLEKLSRMFPKNSRVLIARAEVKGEF</sequence>
<dbReference type="EMBL" id="BARW01021671">
    <property type="protein sequence ID" value="GAI90637.1"/>
    <property type="molecule type" value="Genomic_DNA"/>
</dbReference>
<proteinExistence type="predicted"/>
<name>X1SC82_9ZZZZ</name>
<reference evidence="1" key="1">
    <citation type="journal article" date="2014" name="Front. Microbiol.">
        <title>High frequency of phylogenetically diverse reductive dehalogenase-homologous genes in deep subseafloor sedimentary metagenomes.</title>
        <authorList>
            <person name="Kawai M."/>
            <person name="Futagami T."/>
            <person name="Toyoda A."/>
            <person name="Takaki Y."/>
            <person name="Nishi S."/>
            <person name="Hori S."/>
            <person name="Arai W."/>
            <person name="Tsubouchi T."/>
            <person name="Morono Y."/>
            <person name="Uchiyama I."/>
            <person name="Ito T."/>
            <person name="Fujiyama A."/>
            <person name="Inagaki F."/>
            <person name="Takami H."/>
        </authorList>
    </citation>
    <scope>NUCLEOTIDE SEQUENCE</scope>
    <source>
        <strain evidence="1">Expedition CK06-06</strain>
    </source>
</reference>